<feature type="region of interest" description="Disordered" evidence="1">
    <location>
        <begin position="52"/>
        <end position="74"/>
    </location>
</feature>
<evidence type="ECO:0000256" key="1">
    <source>
        <dbReference type="SAM" id="MobiDB-lite"/>
    </source>
</evidence>
<name>A0A6J5LAZ2_9CAUD</name>
<organism evidence="2">
    <name type="scientific">uncultured Caudovirales phage</name>
    <dbReference type="NCBI Taxonomy" id="2100421"/>
    <lineage>
        <taxon>Viruses</taxon>
        <taxon>Duplodnaviria</taxon>
        <taxon>Heunggongvirae</taxon>
        <taxon>Uroviricota</taxon>
        <taxon>Caudoviricetes</taxon>
        <taxon>Peduoviridae</taxon>
        <taxon>Maltschvirus</taxon>
        <taxon>Maltschvirus maltsch</taxon>
    </lineage>
</organism>
<protein>
    <submittedName>
        <fullName evidence="2">Uncharacterized protein</fullName>
    </submittedName>
</protein>
<evidence type="ECO:0000313" key="2">
    <source>
        <dbReference type="EMBL" id="CAB4130197.1"/>
    </source>
</evidence>
<accession>A0A6J5LAZ2</accession>
<proteinExistence type="predicted"/>
<reference evidence="2" key="1">
    <citation type="submission" date="2020-04" db="EMBL/GenBank/DDBJ databases">
        <authorList>
            <person name="Chiriac C."/>
            <person name="Salcher M."/>
            <person name="Ghai R."/>
            <person name="Kavagutti S V."/>
        </authorList>
    </citation>
    <scope>NUCLEOTIDE SEQUENCE</scope>
</reference>
<sequence>MANEYLKKYFTMKPEVTKIFNDLETYHDYCRFNMVKFDERDLYRSDNWRRSQGMATGAPRRPWARGGVNYGPRR</sequence>
<dbReference type="EMBL" id="LR796237">
    <property type="protein sequence ID" value="CAB4130197.1"/>
    <property type="molecule type" value="Genomic_DNA"/>
</dbReference>
<gene>
    <name evidence="2" type="ORF">UFOVP116_318</name>
</gene>